<dbReference type="Proteomes" id="UP000053411">
    <property type="component" value="Unassembled WGS sequence"/>
</dbReference>
<gene>
    <name evidence="2" type="ORF">Z520_05108</name>
</gene>
<organism evidence="2 3">
    <name type="scientific">Fonsecaea multimorphosa CBS 102226</name>
    <dbReference type="NCBI Taxonomy" id="1442371"/>
    <lineage>
        <taxon>Eukaryota</taxon>
        <taxon>Fungi</taxon>
        <taxon>Dikarya</taxon>
        <taxon>Ascomycota</taxon>
        <taxon>Pezizomycotina</taxon>
        <taxon>Eurotiomycetes</taxon>
        <taxon>Chaetothyriomycetidae</taxon>
        <taxon>Chaetothyriales</taxon>
        <taxon>Herpotrichiellaceae</taxon>
        <taxon>Fonsecaea</taxon>
    </lineage>
</organism>
<protein>
    <submittedName>
        <fullName evidence="2">Uncharacterized protein</fullName>
    </submittedName>
</protein>
<dbReference type="AlphaFoldDB" id="A0A0D2K153"/>
<dbReference type="VEuPathDB" id="FungiDB:Z520_05108"/>
<evidence type="ECO:0000256" key="1">
    <source>
        <dbReference type="SAM" id="MobiDB-lite"/>
    </source>
</evidence>
<reference evidence="2 3" key="1">
    <citation type="submission" date="2015-01" db="EMBL/GenBank/DDBJ databases">
        <title>The Genome Sequence of Fonsecaea multimorphosa CBS 102226.</title>
        <authorList>
            <consortium name="The Broad Institute Genomics Platform"/>
            <person name="Cuomo C."/>
            <person name="de Hoog S."/>
            <person name="Gorbushina A."/>
            <person name="Stielow B."/>
            <person name="Teixiera M."/>
            <person name="Abouelleil A."/>
            <person name="Chapman S.B."/>
            <person name="Priest M."/>
            <person name="Young S.K."/>
            <person name="Wortman J."/>
            <person name="Nusbaum C."/>
            <person name="Birren B."/>
        </authorList>
    </citation>
    <scope>NUCLEOTIDE SEQUENCE [LARGE SCALE GENOMIC DNA]</scope>
    <source>
        <strain evidence="2 3">CBS 102226</strain>
    </source>
</reference>
<proteinExistence type="predicted"/>
<feature type="region of interest" description="Disordered" evidence="1">
    <location>
        <begin position="255"/>
        <end position="283"/>
    </location>
</feature>
<dbReference type="GeneID" id="27710854"/>
<dbReference type="EMBL" id="KN848069">
    <property type="protein sequence ID" value="KIX99532.1"/>
    <property type="molecule type" value="Genomic_DNA"/>
</dbReference>
<evidence type="ECO:0000313" key="3">
    <source>
        <dbReference type="Proteomes" id="UP000053411"/>
    </source>
</evidence>
<evidence type="ECO:0000313" key="2">
    <source>
        <dbReference type="EMBL" id="KIX99532.1"/>
    </source>
</evidence>
<keyword evidence="3" id="KW-1185">Reference proteome</keyword>
<accession>A0A0D2K153</accession>
<feature type="compositionally biased region" description="Acidic residues" evidence="1">
    <location>
        <begin position="261"/>
        <end position="283"/>
    </location>
</feature>
<dbReference type="RefSeq" id="XP_016633655.1">
    <property type="nucleotide sequence ID" value="XM_016775612.1"/>
</dbReference>
<dbReference type="OrthoDB" id="5410365at2759"/>
<name>A0A0D2K153_9EURO</name>
<sequence length="283" mass="31492">MMSKYFVPGVAPLREAFQLASFIPNLKQPDQDGFPTPWHKVGDDYPALTERKDFRVQQQANLGKLLEESRDDAFKTNVTKLLSTSLGRSTSNTNWLGPCEVRKYTLISPKQVFKDLIKCDSVRDWMQDELEDGVQRVYFVVGYYTVLDAATLDGVHKSSSYGVESEVPVGDIASHGATLLIPGMLDLEVGGSVKHQATRTAAVASYLQGERVYAFCYRKVKFSIFKLKNRAASARLEQDNCWALTADNRGAQVKASKGVEVDLEDEEGEEDGPDTFDMVGDDE</sequence>